<keyword evidence="1" id="KW-0732">Signal</keyword>
<dbReference type="OrthoDB" id="26872at2"/>
<name>A0A5S4GZM8_9ACTN</name>
<dbReference type="PANTHER" id="PTHR36933">
    <property type="entry name" value="SLL0788 PROTEIN"/>
    <property type="match status" value="1"/>
</dbReference>
<evidence type="ECO:0000259" key="2">
    <source>
        <dbReference type="Pfam" id="PF03713"/>
    </source>
</evidence>
<dbReference type="Gene3D" id="1.20.1260.10">
    <property type="match status" value="1"/>
</dbReference>
<keyword evidence="4" id="KW-1185">Reference proteome</keyword>
<dbReference type="InterPro" id="IPR012347">
    <property type="entry name" value="Ferritin-like"/>
</dbReference>
<dbReference type="Proteomes" id="UP000305238">
    <property type="component" value="Unassembled WGS sequence"/>
</dbReference>
<dbReference type="InterPro" id="IPR005183">
    <property type="entry name" value="DUF305_CopM-like"/>
</dbReference>
<evidence type="ECO:0000313" key="4">
    <source>
        <dbReference type="Proteomes" id="UP000305238"/>
    </source>
</evidence>
<proteinExistence type="predicted"/>
<feature type="domain" description="DUF305" evidence="2">
    <location>
        <begin position="53"/>
        <end position="199"/>
    </location>
</feature>
<protein>
    <submittedName>
        <fullName evidence="3">DUF305 domain-containing protein</fullName>
    </submittedName>
</protein>
<sequence length="201" mass="21104">MAAAVTAGRRALLLAAAALAAPVLLTACSAEPAKTKPASAASSAPAAGYNDQDVVFLQMMVAHHEQGLEMVRLAAQRAPRKEVRTLAAAVDATQSEELKLMKAWLGKWSKPTTSDAATQAHLHHGAAPATGAKEIGTLRKTKGTGFEPAFLNLFIGHQGSAVEMARAEQSKGASPDAKAFAKRVVESRSAEIRQMLRLLNT</sequence>
<reference evidence="3 4" key="1">
    <citation type="submission" date="2019-05" db="EMBL/GenBank/DDBJ databases">
        <title>Draft genome sequence of Actinomadura geliboluensis A8036.</title>
        <authorList>
            <person name="Saricaoglu S."/>
            <person name="Isik K."/>
        </authorList>
    </citation>
    <scope>NUCLEOTIDE SEQUENCE [LARGE SCALE GENOMIC DNA]</scope>
    <source>
        <strain evidence="3 4">A8036</strain>
    </source>
</reference>
<dbReference type="AlphaFoldDB" id="A0A5S4GZM8"/>
<dbReference type="Pfam" id="PF03713">
    <property type="entry name" value="DUF305"/>
    <property type="match status" value="1"/>
</dbReference>
<dbReference type="EMBL" id="VCKZ01000105">
    <property type="protein sequence ID" value="TMR38367.1"/>
    <property type="molecule type" value="Genomic_DNA"/>
</dbReference>
<evidence type="ECO:0000313" key="3">
    <source>
        <dbReference type="EMBL" id="TMR38367.1"/>
    </source>
</evidence>
<dbReference type="PANTHER" id="PTHR36933:SF1">
    <property type="entry name" value="SLL0788 PROTEIN"/>
    <property type="match status" value="1"/>
</dbReference>
<evidence type="ECO:0000256" key="1">
    <source>
        <dbReference type="SAM" id="SignalP"/>
    </source>
</evidence>
<feature type="chain" id="PRO_5038487732" evidence="1">
    <location>
        <begin position="21"/>
        <end position="201"/>
    </location>
</feature>
<dbReference type="RefSeq" id="WP_138637333.1">
    <property type="nucleotide sequence ID" value="NZ_JASWDG010000001.1"/>
</dbReference>
<feature type="signal peptide" evidence="1">
    <location>
        <begin position="1"/>
        <end position="20"/>
    </location>
</feature>
<accession>A0A5S4GZM8</accession>
<dbReference type="InterPro" id="IPR006311">
    <property type="entry name" value="TAT_signal"/>
</dbReference>
<gene>
    <name evidence="3" type="ORF">ETD96_16400</name>
</gene>
<comment type="caution">
    <text evidence="3">The sequence shown here is derived from an EMBL/GenBank/DDBJ whole genome shotgun (WGS) entry which is preliminary data.</text>
</comment>
<organism evidence="3 4">
    <name type="scientific">Actinomadura geliboluensis</name>
    <dbReference type="NCBI Taxonomy" id="882440"/>
    <lineage>
        <taxon>Bacteria</taxon>
        <taxon>Bacillati</taxon>
        <taxon>Actinomycetota</taxon>
        <taxon>Actinomycetes</taxon>
        <taxon>Streptosporangiales</taxon>
        <taxon>Thermomonosporaceae</taxon>
        <taxon>Actinomadura</taxon>
    </lineage>
</organism>
<dbReference type="PROSITE" id="PS51318">
    <property type="entry name" value="TAT"/>
    <property type="match status" value="1"/>
</dbReference>